<dbReference type="GO" id="GO:0016747">
    <property type="term" value="F:acyltransferase activity, transferring groups other than amino-acyl groups"/>
    <property type="evidence" value="ECO:0007669"/>
    <property type="project" value="InterPro"/>
</dbReference>
<name>A0A239CHK0_9ACTN</name>
<dbReference type="RefSeq" id="WP_089223178.1">
    <property type="nucleotide sequence ID" value="NZ_FZOF01000004.1"/>
</dbReference>
<dbReference type="Pfam" id="PF13302">
    <property type="entry name" value="Acetyltransf_3"/>
    <property type="match status" value="1"/>
</dbReference>
<protein>
    <submittedName>
        <fullName evidence="2">Protein N-acetyltransferase, RimJ/RimL family</fullName>
    </submittedName>
</protein>
<dbReference type="InterPro" id="IPR016181">
    <property type="entry name" value="Acyl_CoA_acyltransferase"/>
</dbReference>
<dbReference type="PANTHER" id="PTHR43610:SF1">
    <property type="entry name" value="N-ACETYLTRANSFERASE DOMAIN-CONTAINING PROTEIN"/>
    <property type="match status" value="1"/>
</dbReference>
<accession>A0A239CHK0</accession>
<keyword evidence="3" id="KW-1185">Reference proteome</keyword>
<dbReference type="EMBL" id="FZOF01000004">
    <property type="protein sequence ID" value="SNS19667.1"/>
    <property type="molecule type" value="Genomic_DNA"/>
</dbReference>
<evidence type="ECO:0000313" key="2">
    <source>
        <dbReference type="EMBL" id="SNS19667.1"/>
    </source>
</evidence>
<dbReference type="OrthoDB" id="9795199at2"/>
<dbReference type="InterPro" id="IPR000182">
    <property type="entry name" value="GNAT_dom"/>
</dbReference>
<organism evidence="2 3">
    <name type="scientific">Actinacidiphila glaucinigra</name>
    <dbReference type="NCBI Taxonomy" id="235986"/>
    <lineage>
        <taxon>Bacteria</taxon>
        <taxon>Bacillati</taxon>
        <taxon>Actinomycetota</taxon>
        <taxon>Actinomycetes</taxon>
        <taxon>Kitasatosporales</taxon>
        <taxon>Streptomycetaceae</taxon>
        <taxon>Actinacidiphila</taxon>
    </lineage>
</organism>
<reference evidence="2 3" key="1">
    <citation type="submission" date="2017-06" db="EMBL/GenBank/DDBJ databases">
        <authorList>
            <person name="Kim H.J."/>
            <person name="Triplett B.A."/>
        </authorList>
    </citation>
    <scope>NUCLEOTIDE SEQUENCE [LARGE SCALE GENOMIC DNA]</scope>
    <source>
        <strain evidence="2 3">CGMCC 4.1858</strain>
    </source>
</reference>
<dbReference type="SUPFAM" id="SSF55729">
    <property type="entry name" value="Acyl-CoA N-acyltransferases (Nat)"/>
    <property type="match status" value="1"/>
</dbReference>
<dbReference type="Proteomes" id="UP000198280">
    <property type="component" value="Unassembled WGS sequence"/>
</dbReference>
<dbReference type="Gene3D" id="3.40.630.30">
    <property type="match status" value="1"/>
</dbReference>
<feature type="domain" description="N-acetyltransferase" evidence="1">
    <location>
        <begin position="17"/>
        <end position="155"/>
    </location>
</feature>
<proteinExistence type="predicted"/>
<gene>
    <name evidence="2" type="ORF">SAMN05216252_10439</name>
</gene>
<keyword evidence="2" id="KW-0808">Transferase</keyword>
<evidence type="ECO:0000313" key="3">
    <source>
        <dbReference type="Proteomes" id="UP000198280"/>
    </source>
</evidence>
<dbReference type="AlphaFoldDB" id="A0A239CHK0"/>
<evidence type="ECO:0000259" key="1">
    <source>
        <dbReference type="Pfam" id="PF13302"/>
    </source>
</evidence>
<dbReference type="PANTHER" id="PTHR43610">
    <property type="entry name" value="BLL6696 PROTEIN"/>
    <property type="match status" value="1"/>
</dbReference>
<sequence>MAVRFPASVTIDGRYARLVPLSPLHVPALFAAARADEGMWRWLSTTPPGSPGEMASLVEQRLAQAAAGESVVFAVVPHTTERPSGWAAYIDISVVDERVDIGWSWLDPALWGSPVHLETHFMLVYYAFEDLGFGRVQWRLDDLDVATQDAVSRIGGIREGVLRRHCRRIDGSWRDTVYYSLVATEWPAVRERWMAGWILE</sequence>